<dbReference type="SMART" id="SM00369">
    <property type="entry name" value="LRR_TYP"/>
    <property type="match status" value="6"/>
</dbReference>
<dbReference type="EMBL" id="CP119902">
    <property type="protein sequence ID" value="WFD22985.1"/>
    <property type="molecule type" value="Genomic_DNA"/>
</dbReference>
<dbReference type="Proteomes" id="UP001214415">
    <property type="component" value="Chromosome 3"/>
</dbReference>
<dbReference type="InterPro" id="IPR052574">
    <property type="entry name" value="CDIRP"/>
</dbReference>
<organism evidence="4 5">
    <name type="scientific">Malassezia equina</name>
    <dbReference type="NCBI Taxonomy" id="1381935"/>
    <lineage>
        <taxon>Eukaryota</taxon>
        <taxon>Fungi</taxon>
        <taxon>Dikarya</taxon>
        <taxon>Basidiomycota</taxon>
        <taxon>Ustilaginomycotina</taxon>
        <taxon>Malasseziomycetes</taxon>
        <taxon>Malasseziales</taxon>
        <taxon>Malasseziaceae</taxon>
        <taxon>Malassezia</taxon>
    </lineage>
</organism>
<evidence type="ECO:0000313" key="5">
    <source>
        <dbReference type="Proteomes" id="UP001214415"/>
    </source>
</evidence>
<dbReference type="PROSITE" id="PS51450">
    <property type="entry name" value="LRR"/>
    <property type="match status" value="5"/>
</dbReference>
<dbReference type="GO" id="GO:0035591">
    <property type="term" value="F:signaling adaptor activity"/>
    <property type="evidence" value="ECO:0007669"/>
    <property type="project" value="TreeGrafter"/>
</dbReference>
<accession>A0AAF0EE78</accession>
<dbReference type="GO" id="GO:0031028">
    <property type="term" value="P:septation initiation signaling"/>
    <property type="evidence" value="ECO:0007669"/>
    <property type="project" value="TreeGrafter"/>
</dbReference>
<dbReference type="GO" id="GO:1902412">
    <property type="term" value="P:regulation of mitotic cytokinesis"/>
    <property type="evidence" value="ECO:0007669"/>
    <property type="project" value="TreeGrafter"/>
</dbReference>
<feature type="region of interest" description="Disordered" evidence="3">
    <location>
        <begin position="139"/>
        <end position="161"/>
    </location>
</feature>
<dbReference type="InterPro" id="IPR001611">
    <property type="entry name" value="Leu-rich_rpt"/>
</dbReference>
<feature type="region of interest" description="Disordered" evidence="3">
    <location>
        <begin position="184"/>
        <end position="219"/>
    </location>
</feature>
<evidence type="ECO:0000256" key="2">
    <source>
        <dbReference type="ARBA" id="ARBA00022737"/>
    </source>
</evidence>
<feature type="compositionally biased region" description="Pro residues" evidence="3">
    <location>
        <begin position="95"/>
        <end position="113"/>
    </location>
</feature>
<reference evidence="4" key="1">
    <citation type="submission" date="2023-03" db="EMBL/GenBank/DDBJ databases">
        <title>Mating type loci evolution in Malassezia.</title>
        <authorList>
            <person name="Coelho M.A."/>
        </authorList>
    </citation>
    <scope>NUCLEOTIDE SEQUENCE</scope>
    <source>
        <strain evidence="4">CBS 12830</strain>
    </source>
</reference>
<evidence type="ECO:0008006" key="6">
    <source>
        <dbReference type="Google" id="ProtNLM"/>
    </source>
</evidence>
<dbReference type="PANTHER" id="PTHR47566:SF1">
    <property type="entry name" value="PROTEIN NUD1"/>
    <property type="match status" value="1"/>
</dbReference>
<feature type="region of interest" description="Disordered" evidence="3">
    <location>
        <begin position="53"/>
        <end position="120"/>
    </location>
</feature>
<evidence type="ECO:0000256" key="3">
    <source>
        <dbReference type="SAM" id="MobiDB-lite"/>
    </source>
</evidence>
<dbReference type="Gene3D" id="3.80.10.10">
    <property type="entry name" value="Ribonuclease Inhibitor"/>
    <property type="match status" value="2"/>
</dbReference>
<keyword evidence="2" id="KW-0677">Repeat</keyword>
<sequence>MSDAASDYGTVVHRSDVSTVPPVFQPAWKATPARDRFHGMGGDMFSPLKLQQMFHTPSPSSRDENEAPPVTSQSLAPVPSQREFTFRARNVPSSTPMPPRPSSHSRPAPPPSTPGGAPVPLRLIHMNVDARIRSGLEQLAEEKSREASRDESSPITDLDLRESKRMRLGSYAASERRFPLAYRHSAATPRAPSSGSFPRSILKGTTAVGETPRGPASRSISFADQLPSRVAELTPRTARLDHVLEELEHMNLTQSVRARPAPPVDTERSMISSASFRLTKDKLVELLTDVAPWEPDWQTLTKVDLRARRLESCIGLGEHLPNVEEVWMDHNLVAFAMGLPPSVRVLTASHNRLSELASFEHLQRLEVLDVSHNELTSLLPFQHLPHLRELRADHNQIRDLQGLGACASLRRVSLAHNALRGAVELHALRWPSMEHLTLSNNAITHLGGLERLAALRTLDVEANELTELRLGRTLPQLRVLRLSDNAQFDHLDVACVPRLRTLYADRCRLRCVQALEAAHELRSLSLRQQSVRLTLPLPLPPKLERLFLAGNALGASLFVASTLSELVYLELAGCQLAALPTELLARTPALRTLNVDHNPLATLPPLAAWRRLKRLSAVGCRLARLEDVVHAVHGLRELCVLDARANPCTLSLYAPLVLPSEGGASSAAGTHEWGPPVPHPAIVQPDASAAYEQAAEARWRAAQALADRSQFHKRTMLLPPEPTAPTPAEAPSTEGARATALFRAADARFCTTLPKATLHKRQVYRGLCGMACEALTWLDGLEVDEHDVRRAERQLRHVE</sequence>
<dbReference type="InterPro" id="IPR032675">
    <property type="entry name" value="LRR_dom_sf"/>
</dbReference>
<dbReference type="Pfam" id="PF13855">
    <property type="entry name" value="LRR_8"/>
    <property type="match status" value="2"/>
</dbReference>
<evidence type="ECO:0000256" key="1">
    <source>
        <dbReference type="ARBA" id="ARBA00022614"/>
    </source>
</evidence>
<proteinExistence type="predicted"/>
<name>A0AAF0EE78_9BASI</name>
<dbReference type="InterPro" id="IPR003591">
    <property type="entry name" value="Leu-rich_rpt_typical-subtyp"/>
</dbReference>
<keyword evidence="5" id="KW-1185">Reference proteome</keyword>
<dbReference type="SUPFAM" id="SSF52058">
    <property type="entry name" value="L domain-like"/>
    <property type="match status" value="1"/>
</dbReference>
<evidence type="ECO:0000313" key="4">
    <source>
        <dbReference type="EMBL" id="WFD22985.1"/>
    </source>
</evidence>
<dbReference type="SMART" id="SM00364">
    <property type="entry name" value="LRR_BAC"/>
    <property type="match status" value="6"/>
</dbReference>
<protein>
    <recommendedName>
        <fullName evidence="6">Septation initiation network scaffold protein cdc11</fullName>
    </recommendedName>
</protein>
<dbReference type="PANTHER" id="PTHR47566">
    <property type="match status" value="1"/>
</dbReference>
<dbReference type="GO" id="GO:0061499">
    <property type="term" value="C:outer plaque of mitotic spindle pole body"/>
    <property type="evidence" value="ECO:0007669"/>
    <property type="project" value="TreeGrafter"/>
</dbReference>
<gene>
    <name evidence="4" type="ORF">MEQU1_001669</name>
</gene>
<keyword evidence="1" id="KW-0433">Leucine-rich repeat</keyword>
<dbReference type="AlphaFoldDB" id="A0AAF0EE78"/>